<protein>
    <submittedName>
        <fullName evidence="3">SynN domain-containing protein</fullName>
    </submittedName>
</protein>
<organism evidence="2 3">
    <name type="scientific">Ascaris lumbricoides</name>
    <name type="common">Giant roundworm</name>
    <dbReference type="NCBI Taxonomy" id="6252"/>
    <lineage>
        <taxon>Eukaryota</taxon>
        <taxon>Metazoa</taxon>
        <taxon>Ecdysozoa</taxon>
        <taxon>Nematoda</taxon>
        <taxon>Chromadorea</taxon>
        <taxon>Rhabditida</taxon>
        <taxon>Spirurina</taxon>
        <taxon>Ascaridomorpha</taxon>
        <taxon>Ascaridoidea</taxon>
        <taxon>Ascarididae</taxon>
        <taxon>Ascaris</taxon>
    </lineage>
</organism>
<evidence type="ECO:0000313" key="2">
    <source>
        <dbReference type="Proteomes" id="UP000036681"/>
    </source>
</evidence>
<name>A0A0M3HMN3_ASCLU</name>
<dbReference type="Proteomes" id="UP000036681">
    <property type="component" value="Unplaced"/>
</dbReference>
<keyword evidence="1" id="KW-0175">Coiled coil</keyword>
<dbReference type="AlphaFoldDB" id="A0A0M3HMN3"/>
<proteinExistence type="predicted"/>
<keyword evidence="2" id="KW-1185">Reference proteome</keyword>
<accession>A0A0M3HMN3</accession>
<evidence type="ECO:0000313" key="3">
    <source>
        <dbReference type="WBParaSite" id="ALUE_0000280601-mRNA-1"/>
    </source>
</evidence>
<evidence type="ECO:0000256" key="1">
    <source>
        <dbReference type="SAM" id="Coils"/>
    </source>
</evidence>
<dbReference type="WBParaSite" id="ALUE_0000280601-mRNA-1">
    <property type="protein sequence ID" value="ALUE_0000280601-mRNA-1"/>
    <property type="gene ID" value="ALUE_0000280601"/>
</dbReference>
<sequence>MTGSVLHNSNSLSDTVMEEVGMAEDEVDGFLDEAIAAEQREVKKLDERLAVLKEQCHQLECITANLEAIGESPRNLLKAVQIMQKQLPLQKALIKELENERTATYASNANEGAVDNSENIVTLTSHLNALKIERRAKNIVALFLTKKPS</sequence>
<feature type="coiled-coil region" evidence="1">
    <location>
        <begin position="35"/>
        <end position="100"/>
    </location>
</feature>
<reference evidence="3" key="1">
    <citation type="submission" date="2017-02" db="UniProtKB">
        <authorList>
            <consortium name="WormBaseParasite"/>
        </authorList>
    </citation>
    <scope>IDENTIFICATION</scope>
</reference>